<dbReference type="PROSITE" id="PS51340">
    <property type="entry name" value="MOSC"/>
    <property type="match status" value="1"/>
</dbReference>
<dbReference type="Proteomes" id="UP000306477">
    <property type="component" value="Unassembled WGS sequence"/>
</dbReference>
<evidence type="ECO:0000313" key="2">
    <source>
        <dbReference type="EMBL" id="THE13120.1"/>
    </source>
</evidence>
<dbReference type="SUPFAM" id="SSF50800">
    <property type="entry name" value="PK beta-barrel domain-like"/>
    <property type="match status" value="1"/>
</dbReference>
<gene>
    <name evidence="2" type="ORF">E1I69_08430</name>
</gene>
<comment type="caution">
    <text evidence="2">The sequence shown here is derived from an EMBL/GenBank/DDBJ whole genome shotgun (WGS) entry which is preliminary data.</text>
</comment>
<name>A0A4S3PTP4_9BACI</name>
<dbReference type="InterPro" id="IPR005302">
    <property type="entry name" value="MoCF_Sase_C"/>
</dbReference>
<dbReference type="GO" id="GO:0030151">
    <property type="term" value="F:molybdenum ion binding"/>
    <property type="evidence" value="ECO:0007669"/>
    <property type="project" value="InterPro"/>
</dbReference>
<dbReference type="InterPro" id="IPR052353">
    <property type="entry name" value="Benzoxazolinone_Detox_Enz"/>
</dbReference>
<dbReference type="RefSeq" id="WP_136379170.1">
    <property type="nucleotide sequence ID" value="NZ_SLUB01000011.1"/>
</dbReference>
<dbReference type="OrthoDB" id="9786134at2"/>
<evidence type="ECO:0000259" key="1">
    <source>
        <dbReference type="PROSITE" id="PS51340"/>
    </source>
</evidence>
<dbReference type="PANTHER" id="PTHR30212">
    <property type="entry name" value="PROTEIN YIIM"/>
    <property type="match status" value="1"/>
</dbReference>
<dbReference type="GO" id="GO:0003824">
    <property type="term" value="F:catalytic activity"/>
    <property type="evidence" value="ECO:0007669"/>
    <property type="project" value="InterPro"/>
</dbReference>
<feature type="domain" description="MOSC" evidence="1">
    <location>
        <begin position="38"/>
        <end position="173"/>
    </location>
</feature>
<evidence type="ECO:0000313" key="3">
    <source>
        <dbReference type="Proteomes" id="UP000306477"/>
    </source>
</evidence>
<sequence>MEKHPYIDQLFIGKPKTLGDPNAKKHMDKEWTSGIFKEPALTPLWLGKEKLEGDGQADLKNHGGPEKAVLAYAANHYEEWQSELNNERIQAGAMGENFSVVGLDETNVCIGDIYEVGEALVQVSQPRQPCWKPARRFKIIDFALRIQKSGRTGWYFRVVKEGIVKNHDTIKLIERSYPEWTIARCNEIMHSKKDDLDSAAKLATCEHLAANWKETLTKRLKGESKSIDSRVYGPNKEEIK</sequence>
<organism evidence="2 3">
    <name type="scientific">Bacillus timonensis</name>
    <dbReference type="NCBI Taxonomy" id="1033734"/>
    <lineage>
        <taxon>Bacteria</taxon>
        <taxon>Bacillati</taxon>
        <taxon>Bacillota</taxon>
        <taxon>Bacilli</taxon>
        <taxon>Bacillales</taxon>
        <taxon>Bacillaceae</taxon>
        <taxon>Bacillus</taxon>
    </lineage>
</organism>
<dbReference type="PANTHER" id="PTHR30212:SF2">
    <property type="entry name" value="PROTEIN YIIM"/>
    <property type="match status" value="1"/>
</dbReference>
<dbReference type="Pfam" id="PF03475">
    <property type="entry name" value="YiiM_3-alpha"/>
    <property type="match status" value="1"/>
</dbReference>
<dbReference type="AlphaFoldDB" id="A0A4S3PTP4"/>
<dbReference type="Pfam" id="PF03473">
    <property type="entry name" value="MOSC"/>
    <property type="match status" value="1"/>
</dbReference>
<dbReference type="Gene3D" id="2.40.33.20">
    <property type="entry name" value="PK beta-barrel domain-like"/>
    <property type="match status" value="1"/>
</dbReference>
<dbReference type="STRING" id="1033734.GCA_000285535_04369"/>
<protein>
    <submittedName>
        <fullName evidence="2">MOSC domain-containing protein</fullName>
    </submittedName>
</protein>
<keyword evidence="3" id="KW-1185">Reference proteome</keyword>
<proteinExistence type="predicted"/>
<dbReference type="EMBL" id="SLUB01000011">
    <property type="protein sequence ID" value="THE13120.1"/>
    <property type="molecule type" value="Genomic_DNA"/>
</dbReference>
<dbReference type="InterPro" id="IPR011037">
    <property type="entry name" value="Pyrv_Knase-like_insert_dom_sf"/>
</dbReference>
<accession>A0A4S3PTP4</accession>
<dbReference type="InterPro" id="IPR005163">
    <property type="entry name" value="Tri_helical_YiiM-like"/>
</dbReference>
<dbReference type="GO" id="GO:0030170">
    <property type="term" value="F:pyridoxal phosphate binding"/>
    <property type="evidence" value="ECO:0007669"/>
    <property type="project" value="InterPro"/>
</dbReference>
<reference evidence="2 3" key="1">
    <citation type="journal article" date="2019" name="Indoor Air">
        <title>Impacts of indoor surface finishes on bacterial viability.</title>
        <authorList>
            <person name="Hu J."/>
            <person name="Maamar S.B."/>
            <person name="Glawe A.J."/>
            <person name="Gottel N."/>
            <person name="Gilbert J.A."/>
            <person name="Hartmann E.M."/>
        </authorList>
    </citation>
    <scope>NUCLEOTIDE SEQUENCE [LARGE SCALE GENOMIC DNA]</scope>
    <source>
        <strain evidence="2 3">AF060A6</strain>
    </source>
</reference>